<evidence type="ECO:0000313" key="3">
    <source>
        <dbReference type="Proteomes" id="UP000622890"/>
    </source>
</evidence>
<protein>
    <submittedName>
        <fullName evidence="2">Uncharacterized protein</fullName>
    </submittedName>
</protein>
<evidence type="ECO:0000313" key="2">
    <source>
        <dbReference type="EMBL" id="MBK4738319.1"/>
    </source>
</evidence>
<dbReference type="Proteomes" id="UP000622890">
    <property type="component" value="Unassembled WGS sequence"/>
</dbReference>
<name>A0A934SZ44_9BURK</name>
<accession>A0A934SZ44</accession>
<evidence type="ECO:0000256" key="1">
    <source>
        <dbReference type="SAM" id="MobiDB-lite"/>
    </source>
</evidence>
<dbReference type="AlphaFoldDB" id="A0A934SZ44"/>
<keyword evidence="3" id="KW-1185">Reference proteome</keyword>
<proteinExistence type="predicted"/>
<feature type="region of interest" description="Disordered" evidence="1">
    <location>
        <begin position="597"/>
        <end position="671"/>
    </location>
</feature>
<feature type="compositionally biased region" description="Low complexity" evidence="1">
    <location>
        <begin position="1187"/>
        <end position="1202"/>
    </location>
</feature>
<reference evidence="2" key="1">
    <citation type="submission" date="2021-01" db="EMBL/GenBank/DDBJ databases">
        <title>Genome sequence of strain Noviherbaspirillum sp. DKR-6.</title>
        <authorList>
            <person name="Chaudhary D.K."/>
        </authorList>
    </citation>
    <scope>NUCLEOTIDE SEQUENCE</scope>
    <source>
        <strain evidence="2">DKR-6</strain>
    </source>
</reference>
<dbReference type="EMBL" id="JAEPBG010000019">
    <property type="protein sequence ID" value="MBK4738319.1"/>
    <property type="molecule type" value="Genomic_DNA"/>
</dbReference>
<dbReference type="RefSeq" id="WP_200597427.1">
    <property type="nucleotide sequence ID" value="NZ_JAEPBG010000019.1"/>
</dbReference>
<comment type="caution">
    <text evidence="2">The sequence shown here is derived from an EMBL/GenBank/DDBJ whole genome shotgun (WGS) entry which is preliminary data.</text>
</comment>
<gene>
    <name evidence="2" type="ORF">JJB74_27165</name>
</gene>
<feature type="region of interest" description="Disordered" evidence="1">
    <location>
        <begin position="1182"/>
        <end position="1202"/>
    </location>
</feature>
<sequence length="1202" mass="129113">MTQPASSNRTSTSNGPRAPSTSGQPASGAAPAPHLSQAQSQSESGQGALTHVQRTLLNTLCSRAHALRWGAGGKDAATRADVLAFFAELKTGAAQLHAIHDAHPAAPELASCINALEQLLKRFVHALKPEAEHGLAVADFDVPARQAVFGALSALANPAWPPLFNRAQRRALQPLMQDLCATLLPSGADFADAARAEAHLPLLNWICRSVKKDLLKPDGHIAARFEGAIGGIVGWMDADDSTMDSHHIGECAAILTTVIDRDLLDLKRRDEAAQERLDKFTRCALLLCSDRAFAVLARPPVNGVAVVNLCNFVKDLVERGSLSVDRAQAQLKRLLDLIVSIPNETMSGGDGRVLSNAGNFLRMLLMRAPGDGAQREAHRLMLMPACKRVLAALNAVAFGVDAKNAQSLSNLASFLQALHQHAVSGVADEELGRNFVAALDKLLARILATRPQAFDDRRNITGLLDAIAYLQGQRLCRNSTALEAFRSALRARESGLPREKVDASAPLESMDTQLPTLSAEPVLKAAPTGPGDASGEARRRIPGEGAIVKPLPAFDAAQIVPGTTYLRPTAGRGKFARADRVEADAFSLAAQEALVAGNGTGSGASDDEEEPAQARGNETRAAMDAGRNASAGERRGTGGANRGSGKTSGEAGKGVKTRQKDTGRTRRSHSALAADVALPAMAVRNAPDADMISAAIRNGNAEGVERMMQALKGNPQRPLPLLSEAFLAEAGREKFLNDRARVKAMEAYLGFLDKADKDRFAIQLGKTPALSSAMHALLAQRGTGKRYGLSQYAGLFKSLQNVLSNSTDPDEVLPKLSDVLFQADEACIAKLAEDRLEFPELILNALLLLEEEAPTAWYLGAVKKTSSCRQLMRRFMHTALKDALQKNALERLFRQIGAEWLRQPFALMALTPQGAEAPFYSFPMSAIAHARRPVLELMLQMVPKVLAERYLFGFSVLSAAVLKDDADMLLHLLAELPAEVVDTLATEPVLSPEEAKYRRAGAKALEVNLVTLPRFTLGSMPGFNLLALASGSAALRCLRVLLRHDHGRIAVQTSPTHWEEIFAWPDLKPAVREMLEDFMVAHLCRCIPHIGNSADLAHWMECVRHLFFNASSTKGMAPAMRCAVEHKRSDLASLLLNSATRAQLVALKREANASDWAGVFPGIDEPMLAVLKTVEARIDADERDAAAHSSAAASSRAPQSLQ</sequence>
<organism evidence="2 3">
    <name type="scientific">Noviherbaspirillum pedocola</name>
    <dbReference type="NCBI Taxonomy" id="2801341"/>
    <lineage>
        <taxon>Bacteria</taxon>
        <taxon>Pseudomonadati</taxon>
        <taxon>Pseudomonadota</taxon>
        <taxon>Betaproteobacteria</taxon>
        <taxon>Burkholderiales</taxon>
        <taxon>Oxalobacteraceae</taxon>
        <taxon>Noviherbaspirillum</taxon>
    </lineage>
</organism>
<feature type="region of interest" description="Disordered" evidence="1">
    <location>
        <begin position="1"/>
        <end position="48"/>
    </location>
</feature>
<feature type="compositionally biased region" description="Low complexity" evidence="1">
    <location>
        <begin position="18"/>
        <end position="48"/>
    </location>
</feature>
<feature type="compositionally biased region" description="Polar residues" evidence="1">
    <location>
        <begin position="1"/>
        <end position="15"/>
    </location>
</feature>